<proteinExistence type="predicted"/>
<dbReference type="AlphaFoldDB" id="A0A387H7J7"/>
<evidence type="ECO:0000313" key="1">
    <source>
        <dbReference type="EMBL" id="AYG78123.1"/>
    </source>
</evidence>
<protein>
    <submittedName>
        <fullName evidence="1">Uncharacterized protein</fullName>
    </submittedName>
</protein>
<evidence type="ECO:0000313" key="2">
    <source>
        <dbReference type="Proteomes" id="UP000271554"/>
    </source>
</evidence>
<dbReference type="KEGG" id="shun:DWB77_00230"/>
<sequence>MQTEDDLRRLLAVARDPVSWDFVSAEERWFRPRTGYEAARSAFVRSARAFLDGTGEATTEF</sequence>
<organism evidence="1 2">
    <name type="scientific">Streptomyces hundungensis</name>
    <dbReference type="NCBI Taxonomy" id="1077946"/>
    <lineage>
        <taxon>Bacteria</taxon>
        <taxon>Bacillati</taxon>
        <taxon>Actinomycetota</taxon>
        <taxon>Actinomycetes</taxon>
        <taxon>Kitasatosporales</taxon>
        <taxon>Streptomycetaceae</taxon>
        <taxon>Streptomyces</taxon>
    </lineage>
</organism>
<dbReference type="RefSeq" id="WP_120719467.1">
    <property type="nucleotide sequence ID" value="NZ_CP032698.1"/>
</dbReference>
<dbReference type="EMBL" id="CP032698">
    <property type="protein sequence ID" value="AYG78123.1"/>
    <property type="molecule type" value="Genomic_DNA"/>
</dbReference>
<dbReference type="Proteomes" id="UP000271554">
    <property type="component" value="Chromosome"/>
</dbReference>
<dbReference type="OrthoDB" id="4337423at2"/>
<keyword evidence="2" id="KW-1185">Reference proteome</keyword>
<gene>
    <name evidence="1" type="ORF">DWB77_00230</name>
</gene>
<accession>A0A387H7J7</accession>
<reference evidence="1 2" key="1">
    <citation type="submission" date="2018-10" db="EMBL/GenBank/DDBJ databases">
        <title>Relationship between Morphology and Antimicrobial Activity in Streptomyces.</title>
        <authorList>
            <person name="Kang H.J."/>
            <person name="Kim S.B."/>
        </authorList>
    </citation>
    <scope>NUCLEOTIDE SEQUENCE [LARGE SCALE GENOMIC DNA]</scope>
    <source>
        <strain evidence="1 2">BH38</strain>
    </source>
</reference>
<name>A0A387H7J7_9ACTN</name>